<organism evidence="1 2">
    <name type="scientific">Smittium mucronatum</name>
    <dbReference type="NCBI Taxonomy" id="133383"/>
    <lineage>
        <taxon>Eukaryota</taxon>
        <taxon>Fungi</taxon>
        <taxon>Fungi incertae sedis</taxon>
        <taxon>Zoopagomycota</taxon>
        <taxon>Kickxellomycotina</taxon>
        <taxon>Harpellomycetes</taxon>
        <taxon>Harpellales</taxon>
        <taxon>Legeriomycetaceae</taxon>
        <taxon>Smittium</taxon>
    </lineage>
</organism>
<dbReference type="EMBL" id="LSSL01003624">
    <property type="protein sequence ID" value="OLY80257.1"/>
    <property type="molecule type" value="Genomic_DNA"/>
</dbReference>
<comment type="caution">
    <text evidence="1">The sequence shown here is derived from an EMBL/GenBank/DDBJ whole genome shotgun (WGS) entry which is preliminary data.</text>
</comment>
<sequence>MNYKWDVSGTIKNNKLKARKAFFWGLYRSPKIAVRIGDDVSKPTDYLCGLHKAAQPRQYFSIFTLTIFSRALKEYMSLDSPLGYLGCSLPTTPCYWQKDSLSLL</sequence>
<proteinExistence type="predicted"/>
<evidence type="ECO:0000313" key="1">
    <source>
        <dbReference type="EMBL" id="OLY80257.1"/>
    </source>
</evidence>
<dbReference type="Proteomes" id="UP000187455">
    <property type="component" value="Unassembled WGS sequence"/>
</dbReference>
<protein>
    <submittedName>
        <fullName evidence="1">Uncharacterized protein</fullName>
    </submittedName>
</protein>
<reference evidence="1 2" key="1">
    <citation type="journal article" date="2016" name="Mol. Biol. Evol.">
        <title>Genome-Wide Survey of Gut Fungi (Harpellales) Reveals the First Horizontally Transferred Ubiquitin Gene from a Mosquito Host.</title>
        <authorList>
            <person name="Wang Y."/>
            <person name="White M.M."/>
            <person name="Kvist S."/>
            <person name="Moncalvo J.M."/>
        </authorList>
    </citation>
    <scope>NUCLEOTIDE SEQUENCE [LARGE SCALE GENOMIC DNA]</scope>
    <source>
        <strain evidence="1 2">ALG-7-W6</strain>
    </source>
</reference>
<keyword evidence="2" id="KW-1185">Reference proteome</keyword>
<evidence type="ECO:0000313" key="2">
    <source>
        <dbReference type="Proteomes" id="UP000187455"/>
    </source>
</evidence>
<accession>A0A1R0GTP0</accession>
<dbReference type="OrthoDB" id="5534248at2759"/>
<name>A0A1R0GTP0_9FUNG</name>
<gene>
    <name evidence="1" type="ORF">AYI68_g5647</name>
</gene>
<dbReference type="AlphaFoldDB" id="A0A1R0GTP0"/>